<feature type="binding site" evidence="6">
    <location>
        <position position="238"/>
    </location>
    <ligand>
        <name>a divalent metal cation</name>
        <dbReference type="ChEBI" id="CHEBI:60240"/>
        <label>2</label>
        <note>catalytic</note>
    </ligand>
</feature>
<evidence type="ECO:0000256" key="4">
    <source>
        <dbReference type="ARBA" id="ARBA00022723"/>
    </source>
</evidence>
<comment type="similarity">
    <text evidence="6">Belongs to the peptidase M24A family. Methionine aminopeptidase type 1 subfamily.</text>
</comment>
<comment type="function">
    <text evidence="1 6">Removes the N-terminal methionine from nascent proteins. The N-terminal methionine is often cleaved when the second residue in the primary sequence is small and uncharged (Met-Ala-, Cys, Gly, Pro, Ser, Thr, or Val). Requires deformylation of the N(alpha)-formylated initiator methionine before it can be hydrolyzed.</text>
</comment>
<dbReference type="CDD" id="cd01086">
    <property type="entry name" value="MetAP1"/>
    <property type="match status" value="1"/>
</dbReference>
<evidence type="ECO:0000259" key="8">
    <source>
        <dbReference type="Pfam" id="PF00557"/>
    </source>
</evidence>
<feature type="binding site" evidence="6">
    <location>
        <position position="111"/>
    </location>
    <ligand>
        <name>a divalent metal cation</name>
        <dbReference type="ChEBI" id="CHEBI:60240"/>
        <label>2</label>
        <note>catalytic</note>
    </ligand>
</feature>
<dbReference type="GO" id="GO:0046872">
    <property type="term" value="F:metal ion binding"/>
    <property type="evidence" value="ECO:0007669"/>
    <property type="project" value="UniProtKB-UniRule"/>
</dbReference>
<keyword evidence="5 6" id="KW-0378">Hydrolase</keyword>
<evidence type="ECO:0000256" key="2">
    <source>
        <dbReference type="ARBA" id="ARBA00022438"/>
    </source>
</evidence>
<protein>
    <recommendedName>
        <fullName evidence="6 7">Methionine aminopeptidase</fullName>
        <shortName evidence="6">MAP</shortName>
        <shortName evidence="6">MetAP</shortName>
        <ecNumber evidence="6 7">3.4.11.18</ecNumber>
    </recommendedName>
    <alternativeName>
        <fullName evidence="6">Peptidase M</fullName>
    </alternativeName>
</protein>
<dbReference type="GO" id="GO:0070006">
    <property type="term" value="F:metalloaminopeptidase activity"/>
    <property type="evidence" value="ECO:0007669"/>
    <property type="project" value="UniProtKB-UniRule"/>
</dbReference>
<evidence type="ECO:0000256" key="7">
    <source>
        <dbReference type="RuleBase" id="RU003653"/>
    </source>
</evidence>
<organism evidence="9 10">
    <name type="scientific">Candidatus Lumbricidiphila eiseniae</name>
    <dbReference type="NCBI Taxonomy" id="1969409"/>
    <lineage>
        <taxon>Bacteria</taxon>
        <taxon>Bacillati</taxon>
        <taxon>Actinomycetota</taxon>
        <taxon>Actinomycetes</taxon>
        <taxon>Micrococcales</taxon>
        <taxon>Microbacteriaceae</taxon>
        <taxon>Candidatus Lumbricidiphila</taxon>
    </lineage>
</organism>
<dbReference type="AlphaFoldDB" id="A0A2A6FTR8"/>
<dbReference type="GO" id="GO:0005829">
    <property type="term" value="C:cytosol"/>
    <property type="evidence" value="ECO:0007669"/>
    <property type="project" value="TreeGrafter"/>
</dbReference>
<dbReference type="PRINTS" id="PR00599">
    <property type="entry name" value="MAPEPTIDASE"/>
</dbReference>
<dbReference type="InterPro" id="IPR000994">
    <property type="entry name" value="Pept_M24"/>
</dbReference>
<name>A0A2A6FTR8_9MICO</name>
<dbReference type="SUPFAM" id="SSF55920">
    <property type="entry name" value="Creatinase/aminopeptidase"/>
    <property type="match status" value="1"/>
</dbReference>
<accession>A0A2A6FTR8</accession>
<dbReference type="PANTHER" id="PTHR43330">
    <property type="entry name" value="METHIONINE AMINOPEPTIDASE"/>
    <property type="match status" value="1"/>
</dbReference>
<evidence type="ECO:0000313" key="9">
    <source>
        <dbReference type="EMBL" id="PDQ36050.1"/>
    </source>
</evidence>
<feature type="binding site" evidence="6">
    <location>
        <position position="238"/>
    </location>
    <ligand>
        <name>a divalent metal cation</name>
        <dbReference type="ChEBI" id="CHEBI:60240"/>
        <label>1</label>
    </ligand>
</feature>
<feature type="domain" description="Peptidase M24" evidence="8">
    <location>
        <begin position="12"/>
        <end position="245"/>
    </location>
</feature>
<dbReference type="EMBL" id="NAEP01000023">
    <property type="protein sequence ID" value="PDQ36050.1"/>
    <property type="molecule type" value="Genomic_DNA"/>
</dbReference>
<evidence type="ECO:0000256" key="1">
    <source>
        <dbReference type="ARBA" id="ARBA00002521"/>
    </source>
</evidence>
<dbReference type="NCBIfam" id="TIGR00500">
    <property type="entry name" value="met_pdase_I"/>
    <property type="match status" value="1"/>
</dbReference>
<dbReference type="Proteomes" id="UP000219994">
    <property type="component" value="Unassembled WGS sequence"/>
</dbReference>
<evidence type="ECO:0000256" key="3">
    <source>
        <dbReference type="ARBA" id="ARBA00022670"/>
    </source>
</evidence>
<feature type="binding site" evidence="6">
    <location>
        <position position="207"/>
    </location>
    <ligand>
        <name>a divalent metal cation</name>
        <dbReference type="ChEBI" id="CHEBI:60240"/>
        <label>2</label>
        <note>catalytic</note>
    </ligand>
</feature>
<proteinExistence type="inferred from homology"/>
<comment type="caution">
    <text evidence="9">The sequence shown here is derived from an EMBL/GenBank/DDBJ whole genome shotgun (WGS) entry which is preliminary data.</text>
</comment>
<dbReference type="PANTHER" id="PTHR43330:SF27">
    <property type="entry name" value="METHIONINE AMINOPEPTIDASE"/>
    <property type="match status" value="1"/>
</dbReference>
<keyword evidence="2 6" id="KW-0031">Aminopeptidase</keyword>
<feature type="binding site" evidence="6">
    <location>
        <position position="111"/>
    </location>
    <ligand>
        <name>a divalent metal cation</name>
        <dbReference type="ChEBI" id="CHEBI:60240"/>
        <label>1</label>
    </ligand>
</feature>
<dbReference type="InterPro" id="IPR001714">
    <property type="entry name" value="Pept_M24_MAP"/>
</dbReference>
<dbReference type="GO" id="GO:0006508">
    <property type="term" value="P:proteolysis"/>
    <property type="evidence" value="ECO:0007669"/>
    <property type="project" value="UniProtKB-KW"/>
</dbReference>
<dbReference type="Gene3D" id="3.90.230.10">
    <property type="entry name" value="Creatinase/methionine aminopeptidase superfamily"/>
    <property type="match status" value="1"/>
</dbReference>
<evidence type="ECO:0000313" key="10">
    <source>
        <dbReference type="Proteomes" id="UP000219994"/>
    </source>
</evidence>
<keyword evidence="3 6" id="KW-0645">Protease</keyword>
<dbReference type="GO" id="GO:0004239">
    <property type="term" value="F:initiator methionyl aminopeptidase activity"/>
    <property type="evidence" value="ECO:0007669"/>
    <property type="project" value="UniProtKB-UniRule"/>
</dbReference>
<dbReference type="Pfam" id="PF00557">
    <property type="entry name" value="Peptidase_M24"/>
    <property type="match status" value="1"/>
</dbReference>
<feature type="binding site" evidence="6">
    <location>
        <position position="83"/>
    </location>
    <ligand>
        <name>substrate</name>
    </ligand>
</feature>
<evidence type="ECO:0000256" key="6">
    <source>
        <dbReference type="HAMAP-Rule" id="MF_01974"/>
    </source>
</evidence>
<dbReference type="EC" id="3.4.11.18" evidence="6 7"/>
<gene>
    <name evidence="6" type="primary">map</name>
    <name evidence="9" type="ORF">B5766_02600</name>
</gene>
<dbReference type="InterPro" id="IPR036005">
    <property type="entry name" value="Creatinase/aminopeptidase-like"/>
</dbReference>
<feature type="binding site" evidence="6">
    <location>
        <position position="100"/>
    </location>
    <ligand>
        <name>a divalent metal cation</name>
        <dbReference type="ChEBI" id="CHEBI:60240"/>
        <label>1</label>
    </ligand>
</feature>
<comment type="subunit">
    <text evidence="6">Monomer.</text>
</comment>
<evidence type="ECO:0000256" key="5">
    <source>
        <dbReference type="ARBA" id="ARBA00022801"/>
    </source>
</evidence>
<reference evidence="10" key="1">
    <citation type="submission" date="2017-03" db="EMBL/GenBank/DDBJ databases">
        <authorList>
            <person name="Lund M.B."/>
        </authorList>
    </citation>
    <scope>NUCLEOTIDE SEQUENCE [LARGE SCALE GENOMIC DNA]</scope>
</reference>
<dbReference type="HAMAP" id="MF_01974">
    <property type="entry name" value="MetAP_1"/>
    <property type="match status" value="1"/>
</dbReference>
<sequence length="256" mass="26801">MIELRTPAEIDQMRAAGGFVASVVEATAAAAAVGVNLLELDALAHEMIRKAGASSCYIDYHPSFGASPFGRVLCTSVNDAVLHGLPHDYALRDGDLLSLDFAAEVDGWVSDSAISLVVGTPRIEDLHLIDTTERALTAGINAARIGNRIGDISAAIGDVAHEAGYTVNTDFGGHGVGRTMHGEPHVANDGRPRRGLPLKAGLVIAIEPWFLAATDEIVTDPDGWTLRSADGSRGAHSEHTVAITDDGPIILTARGQ</sequence>
<dbReference type="InterPro" id="IPR002467">
    <property type="entry name" value="Pept_M24A_MAP1"/>
</dbReference>
<comment type="cofactor">
    <cofactor evidence="6">
        <name>Co(2+)</name>
        <dbReference type="ChEBI" id="CHEBI:48828"/>
    </cofactor>
    <cofactor evidence="6">
        <name>Zn(2+)</name>
        <dbReference type="ChEBI" id="CHEBI:29105"/>
    </cofactor>
    <cofactor evidence="6">
        <name>Mn(2+)</name>
        <dbReference type="ChEBI" id="CHEBI:29035"/>
    </cofactor>
    <cofactor evidence="6">
        <name>Fe(2+)</name>
        <dbReference type="ChEBI" id="CHEBI:29033"/>
    </cofactor>
    <text evidence="6">Binds 2 divalent metal cations per subunit. Has a high-affinity and a low affinity metal-binding site. The true nature of the physiological cofactor is under debate. The enzyme is active with cobalt, zinc, manganese or divalent iron ions. Most likely, methionine aminopeptidases function as mononuclear Fe(2+)-metalloproteases under physiological conditions, and the catalytically relevant metal-binding site has been assigned to the histidine-containing high-affinity site.</text>
</comment>
<feature type="binding site" evidence="6">
    <location>
        <position position="174"/>
    </location>
    <ligand>
        <name>a divalent metal cation</name>
        <dbReference type="ChEBI" id="CHEBI:60240"/>
        <label>2</label>
        <note>catalytic</note>
    </ligand>
</feature>
<feature type="binding site" evidence="6">
    <location>
        <position position="181"/>
    </location>
    <ligand>
        <name>substrate</name>
    </ligand>
</feature>
<keyword evidence="4 6" id="KW-0479">Metal-binding</keyword>
<comment type="catalytic activity">
    <reaction evidence="6 7">
        <text>Release of N-terminal amino acids, preferentially methionine, from peptides and arylamides.</text>
        <dbReference type="EC" id="3.4.11.18"/>
    </reaction>
</comment>